<dbReference type="Proteomes" id="UP000278792">
    <property type="component" value="Unassembled WGS sequence"/>
</dbReference>
<protein>
    <submittedName>
        <fullName evidence="2">Uncharacterized protein</fullName>
    </submittedName>
</protein>
<feature type="transmembrane region" description="Helical" evidence="1">
    <location>
        <begin position="50"/>
        <end position="68"/>
    </location>
</feature>
<keyword evidence="1" id="KW-0812">Transmembrane</keyword>
<organism evidence="2 3">
    <name type="scientific">Vibrio ponticus</name>
    <dbReference type="NCBI Taxonomy" id="265668"/>
    <lineage>
        <taxon>Bacteria</taxon>
        <taxon>Pseudomonadati</taxon>
        <taxon>Pseudomonadota</taxon>
        <taxon>Gammaproteobacteria</taxon>
        <taxon>Vibrionales</taxon>
        <taxon>Vibrionaceae</taxon>
        <taxon>Vibrio</taxon>
    </lineage>
</organism>
<evidence type="ECO:0000313" key="2">
    <source>
        <dbReference type="EMBL" id="ROV60330.1"/>
    </source>
</evidence>
<keyword evidence="1" id="KW-1133">Transmembrane helix</keyword>
<gene>
    <name evidence="2" type="ORF">EGH82_09855</name>
</gene>
<accession>A0A3N3E158</accession>
<evidence type="ECO:0000256" key="1">
    <source>
        <dbReference type="SAM" id="Phobius"/>
    </source>
</evidence>
<dbReference type="RefSeq" id="WP_123781946.1">
    <property type="nucleotide sequence ID" value="NZ_RKIK01000023.1"/>
</dbReference>
<evidence type="ECO:0000313" key="3">
    <source>
        <dbReference type="Proteomes" id="UP000278792"/>
    </source>
</evidence>
<name>A0A3N3E158_9VIBR</name>
<sequence length="113" mass="13202">MNSLLKALIEKGYKAKVERERISIRFSWAAMPVFIVRNETHNIYQLKQQYWNYIFCALIFSINIVVSVGFNDFVTATFCGAIPLFYLLSALYIYYKTKGLQSYIKSINDMMSI</sequence>
<comment type="caution">
    <text evidence="2">The sequence shown here is derived from an EMBL/GenBank/DDBJ whole genome shotgun (WGS) entry which is preliminary data.</text>
</comment>
<dbReference type="EMBL" id="RKIK01000023">
    <property type="protein sequence ID" value="ROV60330.1"/>
    <property type="molecule type" value="Genomic_DNA"/>
</dbReference>
<feature type="transmembrane region" description="Helical" evidence="1">
    <location>
        <begin position="74"/>
        <end position="95"/>
    </location>
</feature>
<reference evidence="2 3" key="1">
    <citation type="submission" date="2018-11" db="EMBL/GenBank/DDBJ databases">
        <title>Vibrio ponticus strain CAIM 1751 pathogenic for the snapper Lutjanus guttatus.</title>
        <authorList>
            <person name="Soto-Rodriguez S."/>
            <person name="Lozano-Olvera R."/>
            <person name="Gomez-Gil B."/>
        </authorList>
    </citation>
    <scope>NUCLEOTIDE SEQUENCE [LARGE SCALE GENOMIC DNA]</scope>
    <source>
        <strain evidence="2 3">CAIM 1751</strain>
    </source>
</reference>
<dbReference type="AlphaFoldDB" id="A0A3N3E158"/>
<keyword evidence="1" id="KW-0472">Membrane</keyword>
<proteinExistence type="predicted"/>